<sequence>MEQESVGSTDCTTADEALGTSEIRSLPRNPAFGREGKLPGLEIAPRSFRLSFSDAHMDILLRLSAREEALTVPNPTLHQLKNLTLACHKIIIDWRPRTACCKGIQQLAGCRLHSWILRSGTGARFMGSDP</sequence>
<dbReference type="EMBL" id="LSRX01001094">
    <property type="protein sequence ID" value="OLP83744.1"/>
    <property type="molecule type" value="Genomic_DNA"/>
</dbReference>
<gene>
    <name evidence="1" type="ORF">AK812_SmicGene35451</name>
</gene>
<evidence type="ECO:0000313" key="1">
    <source>
        <dbReference type="EMBL" id="OLP83744.1"/>
    </source>
</evidence>
<reference evidence="1 2" key="1">
    <citation type="submission" date="2016-02" db="EMBL/GenBank/DDBJ databases">
        <title>Genome analysis of coral dinoflagellate symbionts highlights evolutionary adaptations to a symbiotic lifestyle.</title>
        <authorList>
            <person name="Aranda M."/>
            <person name="Li Y."/>
            <person name="Liew Y.J."/>
            <person name="Baumgarten S."/>
            <person name="Simakov O."/>
            <person name="Wilson M."/>
            <person name="Piel J."/>
            <person name="Ashoor H."/>
            <person name="Bougouffa S."/>
            <person name="Bajic V.B."/>
            <person name="Ryu T."/>
            <person name="Ravasi T."/>
            <person name="Bayer T."/>
            <person name="Micklem G."/>
            <person name="Kim H."/>
            <person name="Bhak J."/>
            <person name="Lajeunesse T.C."/>
            <person name="Voolstra C.R."/>
        </authorList>
    </citation>
    <scope>NUCLEOTIDE SEQUENCE [LARGE SCALE GENOMIC DNA]</scope>
    <source>
        <strain evidence="1 2">CCMP2467</strain>
    </source>
</reference>
<keyword evidence="2" id="KW-1185">Reference proteome</keyword>
<accession>A0A1Q9CLE9</accession>
<dbReference type="Proteomes" id="UP000186817">
    <property type="component" value="Unassembled WGS sequence"/>
</dbReference>
<comment type="caution">
    <text evidence="1">The sequence shown here is derived from an EMBL/GenBank/DDBJ whole genome shotgun (WGS) entry which is preliminary data.</text>
</comment>
<evidence type="ECO:0000313" key="2">
    <source>
        <dbReference type="Proteomes" id="UP000186817"/>
    </source>
</evidence>
<organism evidence="1 2">
    <name type="scientific">Symbiodinium microadriaticum</name>
    <name type="common">Dinoflagellate</name>
    <name type="synonym">Zooxanthella microadriatica</name>
    <dbReference type="NCBI Taxonomy" id="2951"/>
    <lineage>
        <taxon>Eukaryota</taxon>
        <taxon>Sar</taxon>
        <taxon>Alveolata</taxon>
        <taxon>Dinophyceae</taxon>
        <taxon>Suessiales</taxon>
        <taxon>Symbiodiniaceae</taxon>
        <taxon>Symbiodinium</taxon>
    </lineage>
</organism>
<dbReference type="AlphaFoldDB" id="A0A1Q9CLE9"/>
<protein>
    <submittedName>
        <fullName evidence="1">Uncharacterized protein</fullName>
    </submittedName>
</protein>
<proteinExistence type="predicted"/>
<name>A0A1Q9CLE9_SYMMI</name>